<evidence type="ECO:0000259" key="8">
    <source>
        <dbReference type="PROSITE" id="PS50253"/>
    </source>
</evidence>
<accession>A0A4Y9VS44</accession>
<protein>
    <submittedName>
        <fullName evidence="9">Cytochrome-c oxidase</fullName>
    </submittedName>
</protein>
<comment type="caution">
    <text evidence="9">The sequence shown here is derived from an EMBL/GenBank/DDBJ whole genome shotgun (WGS) entry which is preliminary data.</text>
</comment>
<feature type="transmembrane region" description="Helical" evidence="7">
    <location>
        <begin position="23"/>
        <end position="46"/>
    </location>
</feature>
<keyword evidence="5 7" id="KW-0472">Membrane</keyword>
<proteinExistence type="inferred from homology"/>
<reference evidence="9 10" key="1">
    <citation type="submission" date="2018-02" db="EMBL/GenBank/DDBJ databases">
        <title>A novel lanthanide dependent methylotroph, Methylotenera sp. La3113.</title>
        <authorList>
            <person name="Lv H."/>
            <person name="Tani A."/>
        </authorList>
    </citation>
    <scope>NUCLEOTIDE SEQUENCE [LARGE SCALE GENOMIC DNA]</scope>
    <source>
        <strain evidence="9 10">La3113</strain>
    </source>
</reference>
<sequence>MNTNAALMNEDGVLPAEDLPGDFAIWIFILAEMLVFGVMFIVYAFARAHQLEVFNASQLTLNRGLGTLNTIILITSSYFVVRSVAAIKVNDARQSARWLLGAMALGAMFIVVKLWEFNEKFSAGITLETNDFYMYYLTLTSFHLMHVLMGMIILGCIVFKLRNGDYTAAEHFGVETGASFWHMVDLLWIILFPLVYIIH</sequence>
<keyword evidence="10" id="KW-1185">Reference proteome</keyword>
<evidence type="ECO:0000313" key="9">
    <source>
        <dbReference type="EMBL" id="TFW71640.1"/>
    </source>
</evidence>
<dbReference type="OrthoDB" id="9810850at2"/>
<organism evidence="9 10">
    <name type="scientific">Methylotenera oryzisoli</name>
    <dbReference type="NCBI Taxonomy" id="2080758"/>
    <lineage>
        <taxon>Bacteria</taxon>
        <taxon>Pseudomonadati</taxon>
        <taxon>Pseudomonadota</taxon>
        <taxon>Betaproteobacteria</taxon>
        <taxon>Nitrosomonadales</taxon>
        <taxon>Methylophilaceae</taxon>
        <taxon>Methylotenera</taxon>
    </lineage>
</organism>
<dbReference type="CDD" id="cd02862">
    <property type="entry name" value="NorE_like"/>
    <property type="match status" value="1"/>
</dbReference>
<dbReference type="InterPro" id="IPR000298">
    <property type="entry name" value="Cyt_c_oxidase-like_su3"/>
</dbReference>
<dbReference type="SUPFAM" id="SSF81452">
    <property type="entry name" value="Cytochrome c oxidase subunit III-like"/>
    <property type="match status" value="1"/>
</dbReference>
<dbReference type="InterPro" id="IPR035973">
    <property type="entry name" value="Cyt_c_oxidase_su3-like_sf"/>
</dbReference>
<dbReference type="RefSeq" id="WP_135277207.1">
    <property type="nucleotide sequence ID" value="NZ_PQVH01000008.1"/>
</dbReference>
<dbReference type="InterPro" id="IPR024791">
    <property type="entry name" value="Cyt_c/ubiquinol_Oxase_su3"/>
</dbReference>
<dbReference type="GO" id="GO:0019646">
    <property type="term" value="P:aerobic electron transport chain"/>
    <property type="evidence" value="ECO:0007669"/>
    <property type="project" value="InterPro"/>
</dbReference>
<feature type="transmembrane region" description="Helical" evidence="7">
    <location>
        <begin position="135"/>
        <end position="159"/>
    </location>
</feature>
<evidence type="ECO:0000256" key="5">
    <source>
        <dbReference type="ARBA" id="ARBA00023136"/>
    </source>
</evidence>
<evidence type="ECO:0000256" key="6">
    <source>
        <dbReference type="RuleBase" id="RU003376"/>
    </source>
</evidence>
<dbReference type="PANTHER" id="PTHR11403">
    <property type="entry name" value="CYTOCHROME C OXIDASE SUBUNIT III"/>
    <property type="match status" value="1"/>
</dbReference>
<evidence type="ECO:0000313" key="10">
    <source>
        <dbReference type="Proteomes" id="UP000297706"/>
    </source>
</evidence>
<name>A0A4Y9VS44_9PROT</name>
<dbReference type="Proteomes" id="UP000297706">
    <property type="component" value="Unassembled WGS sequence"/>
</dbReference>
<comment type="similarity">
    <text evidence="2 6">Belongs to the cytochrome c oxidase subunit 3 family.</text>
</comment>
<keyword evidence="3 6" id="KW-0812">Transmembrane</keyword>
<evidence type="ECO:0000256" key="3">
    <source>
        <dbReference type="ARBA" id="ARBA00022692"/>
    </source>
</evidence>
<dbReference type="GO" id="GO:0004129">
    <property type="term" value="F:cytochrome-c oxidase activity"/>
    <property type="evidence" value="ECO:0007669"/>
    <property type="project" value="InterPro"/>
</dbReference>
<evidence type="ECO:0000256" key="4">
    <source>
        <dbReference type="ARBA" id="ARBA00022989"/>
    </source>
</evidence>
<dbReference type="AlphaFoldDB" id="A0A4Y9VS44"/>
<gene>
    <name evidence="9" type="ORF">C3Y98_06000</name>
</gene>
<dbReference type="Pfam" id="PF00510">
    <property type="entry name" value="COX3"/>
    <property type="match status" value="1"/>
</dbReference>
<feature type="domain" description="Heme-copper oxidase subunit III family profile" evidence="8">
    <location>
        <begin position="23"/>
        <end position="199"/>
    </location>
</feature>
<keyword evidence="4 7" id="KW-1133">Transmembrane helix</keyword>
<dbReference type="Gene3D" id="1.20.120.80">
    <property type="entry name" value="Cytochrome c oxidase, subunit III, four-helix bundle"/>
    <property type="match status" value="1"/>
</dbReference>
<dbReference type="PROSITE" id="PS50253">
    <property type="entry name" value="COX3"/>
    <property type="match status" value="1"/>
</dbReference>
<dbReference type="EMBL" id="PQVH01000008">
    <property type="protein sequence ID" value="TFW71640.1"/>
    <property type="molecule type" value="Genomic_DNA"/>
</dbReference>
<feature type="transmembrane region" description="Helical" evidence="7">
    <location>
        <begin position="66"/>
        <end position="85"/>
    </location>
</feature>
<evidence type="ECO:0000256" key="1">
    <source>
        <dbReference type="ARBA" id="ARBA00004141"/>
    </source>
</evidence>
<feature type="transmembrane region" description="Helical" evidence="7">
    <location>
        <begin position="180"/>
        <end position="198"/>
    </location>
</feature>
<dbReference type="InterPro" id="IPR013833">
    <property type="entry name" value="Cyt_c_oxidase_su3_a-hlx"/>
</dbReference>
<dbReference type="PANTHER" id="PTHR11403:SF6">
    <property type="entry name" value="NITRIC OXIDE REDUCTASE SUBUNIT E"/>
    <property type="match status" value="1"/>
</dbReference>
<feature type="transmembrane region" description="Helical" evidence="7">
    <location>
        <begin position="97"/>
        <end position="115"/>
    </location>
</feature>
<evidence type="ECO:0000256" key="7">
    <source>
        <dbReference type="SAM" id="Phobius"/>
    </source>
</evidence>
<evidence type="ECO:0000256" key="2">
    <source>
        <dbReference type="ARBA" id="ARBA00010581"/>
    </source>
</evidence>
<dbReference type="GO" id="GO:0005886">
    <property type="term" value="C:plasma membrane"/>
    <property type="evidence" value="ECO:0007669"/>
    <property type="project" value="UniProtKB-SubCell"/>
</dbReference>
<comment type="subcellular location">
    <subcellularLocation>
        <location evidence="6">Cell membrane</location>
        <topology evidence="6">Multi-pass membrane protein</topology>
    </subcellularLocation>
    <subcellularLocation>
        <location evidence="1">Membrane</location>
        <topology evidence="1">Multi-pass membrane protein</topology>
    </subcellularLocation>
</comment>